<keyword evidence="1" id="KW-1015">Disulfide bond</keyword>
<reference evidence="4 5" key="1">
    <citation type="submission" date="2013-12" db="EMBL/GenBank/DDBJ databases">
        <title>Draft genome of the parsitic nematode Ancylostoma duodenale.</title>
        <authorList>
            <person name="Mitreva M."/>
        </authorList>
    </citation>
    <scope>NUCLEOTIDE SEQUENCE [LARGE SCALE GENOMIC DNA]</scope>
    <source>
        <strain evidence="4 5">Zhejiang</strain>
    </source>
</reference>
<comment type="caution">
    <text evidence="2">Lacks conserved residue(s) required for the propagation of feature annotation.</text>
</comment>
<evidence type="ECO:0000259" key="3">
    <source>
        <dbReference type="PROSITE" id="PS01180"/>
    </source>
</evidence>
<dbReference type="OrthoDB" id="5858639at2759"/>
<protein>
    <recommendedName>
        <fullName evidence="3">CUB domain-containing protein</fullName>
    </recommendedName>
</protein>
<organism evidence="4 5">
    <name type="scientific">Ancylostoma duodenale</name>
    <dbReference type="NCBI Taxonomy" id="51022"/>
    <lineage>
        <taxon>Eukaryota</taxon>
        <taxon>Metazoa</taxon>
        <taxon>Ecdysozoa</taxon>
        <taxon>Nematoda</taxon>
        <taxon>Chromadorea</taxon>
        <taxon>Rhabditida</taxon>
        <taxon>Rhabditina</taxon>
        <taxon>Rhabditomorpha</taxon>
        <taxon>Strongyloidea</taxon>
        <taxon>Ancylostomatidae</taxon>
        <taxon>Ancylostomatinae</taxon>
        <taxon>Ancylostoma</taxon>
    </lineage>
</organism>
<feature type="domain" description="CUB" evidence="3">
    <location>
        <begin position="50"/>
        <end position="152"/>
    </location>
</feature>
<sequence length="152" mass="17470">MTPFVKEKCKRENTAECKNGGYPHPRNCSRCLCPGGYGGIDCTKRPSDECGQELEANRTWQDLEITIQNSNAYDYLDGYKKCHYWIKSPEGTKINIKLEELRFGWDLACKYDGVEIKVKKDQILTGYSGYRSSLKLCEQKNEITLITSQLHE</sequence>
<evidence type="ECO:0000313" key="4">
    <source>
        <dbReference type="EMBL" id="KIH67187.1"/>
    </source>
</evidence>
<dbReference type="InterPro" id="IPR035914">
    <property type="entry name" value="Sperma_CUB_dom_sf"/>
</dbReference>
<dbReference type="Pfam" id="PF00431">
    <property type="entry name" value="CUB"/>
    <property type="match status" value="1"/>
</dbReference>
<dbReference type="EMBL" id="KN726804">
    <property type="protein sequence ID" value="KIH67187.1"/>
    <property type="molecule type" value="Genomic_DNA"/>
</dbReference>
<gene>
    <name evidence="4" type="ORF">ANCDUO_02485</name>
</gene>
<dbReference type="SUPFAM" id="SSF49854">
    <property type="entry name" value="Spermadhesin, CUB domain"/>
    <property type="match status" value="1"/>
</dbReference>
<evidence type="ECO:0000313" key="5">
    <source>
        <dbReference type="Proteomes" id="UP000054047"/>
    </source>
</evidence>
<dbReference type="InterPro" id="IPR000742">
    <property type="entry name" value="EGF"/>
</dbReference>
<dbReference type="PROSITE" id="PS01186">
    <property type="entry name" value="EGF_2"/>
    <property type="match status" value="1"/>
</dbReference>
<evidence type="ECO:0000256" key="1">
    <source>
        <dbReference type="ARBA" id="ARBA00023157"/>
    </source>
</evidence>
<dbReference type="Proteomes" id="UP000054047">
    <property type="component" value="Unassembled WGS sequence"/>
</dbReference>
<dbReference type="AlphaFoldDB" id="A0A0C2DW78"/>
<name>A0A0C2DW78_9BILA</name>
<dbReference type="PROSITE" id="PS01180">
    <property type="entry name" value="CUB"/>
    <property type="match status" value="1"/>
</dbReference>
<dbReference type="InterPro" id="IPR000859">
    <property type="entry name" value="CUB_dom"/>
</dbReference>
<proteinExistence type="predicted"/>
<dbReference type="PROSITE" id="PS00022">
    <property type="entry name" value="EGF_1"/>
    <property type="match status" value="1"/>
</dbReference>
<dbReference type="Gene3D" id="2.60.120.290">
    <property type="entry name" value="Spermadhesin, CUB domain"/>
    <property type="match status" value="1"/>
</dbReference>
<accession>A0A0C2DW78</accession>
<evidence type="ECO:0000256" key="2">
    <source>
        <dbReference type="PROSITE-ProRule" id="PRU00059"/>
    </source>
</evidence>
<keyword evidence="5" id="KW-1185">Reference proteome</keyword>